<dbReference type="PROSITE" id="PS51918">
    <property type="entry name" value="RADICAL_SAM"/>
    <property type="match status" value="1"/>
</dbReference>
<dbReference type="GO" id="GO:0003824">
    <property type="term" value="F:catalytic activity"/>
    <property type="evidence" value="ECO:0007669"/>
    <property type="project" value="InterPro"/>
</dbReference>
<dbReference type="SUPFAM" id="SSF102114">
    <property type="entry name" value="Radical SAM enzymes"/>
    <property type="match status" value="1"/>
</dbReference>
<comment type="cofactor">
    <cofactor evidence="1">
        <name>[4Fe-4S] cluster</name>
        <dbReference type="ChEBI" id="CHEBI:49883"/>
    </cofactor>
</comment>
<keyword evidence="2" id="KW-0949">S-adenosyl-L-methionine</keyword>
<evidence type="ECO:0000256" key="3">
    <source>
        <dbReference type="ARBA" id="ARBA00022723"/>
    </source>
</evidence>
<dbReference type="InterPro" id="IPR050377">
    <property type="entry name" value="Radical_SAM_PqqE_MftC-like"/>
</dbReference>
<proteinExistence type="predicted"/>
<evidence type="ECO:0000313" key="8">
    <source>
        <dbReference type="Proteomes" id="UP000186806"/>
    </source>
</evidence>
<keyword evidence="4" id="KW-0408">Iron</keyword>
<dbReference type="InterPro" id="IPR013785">
    <property type="entry name" value="Aldolase_TIM"/>
</dbReference>
<dbReference type="AlphaFoldDB" id="A0A1Q8TFQ4"/>
<accession>A0A1Q8TFQ4</accession>
<dbReference type="Proteomes" id="UP000186806">
    <property type="component" value="Unassembled WGS sequence"/>
</dbReference>
<evidence type="ECO:0000313" key="7">
    <source>
        <dbReference type="EMBL" id="OLO12517.1"/>
    </source>
</evidence>
<dbReference type="InterPro" id="IPR007197">
    <property type="entry name" value="rSAM"/>
</dbReference>
<dbReference type="Pfam" id="PF04055">
    <property type="entry name" value="Radical_SAM"/>
    <property type="match status" value="1"/>
</dbReference>
<organism evidence="7 8">
    <name type="scientific">Chromohalobacter japonicus</name>
    <dbReference type="NCBI Taxonomy" id="223900"/>
    <lineage>
        <taxon>Bacteria</taxon>
        <taxon>Pseudomonadati</taxon>
        <taxon>Pseudomonadota</taxon>
        <taxon>Gammaproteobacteria</taxon>
        <taxon>Oceanospirillales</taxon>
        <taxon>Halomonadaceae</taxon>
        <taxon>Chromohalobacter</taxon>
    </lineage>
</organism>
<keyword evidence="3" id="KW-0479">Metal-binding</keyword>
<evidence type="ECO:0000256" key="2">
    <source>
        <dbReference type="ARBA" id="ARBA00022691"/>
    </source>
</evidence>
<evidence type="ECO:0000256" key="1">
    <source>
        <dbReference type="ARBA" id="ARBA00001966"/>
    </source>
</evidence>
<evidence type="ECO:0000259" key="6">
    <source>
        <dbReference type="PROSITE" id="PS51918"/>
    </source>
</evidence>
<dbReference type="EMBL" id="MSDQ01000006">
    <property type="protein sequence ID" value="OLO12517.1"/>
    <property type="molecule type" value="Genomic_DNA"/>
</dbReference>
<evidence type="ECO:0000256" key="5">
    <source>
        <dbReference type="ARBA" id="ARBA00023014"/>
    </source>
</evidence>
<dbReference type="Gene3D" id="3.20.20.70">
    <property type="entry name" value="Aldolase class I"/>
    <property type="match status" value="1"/>
</dbReference>
<protein>
    <submittedName>
        <fullName evidence="7">Anaerobic ribonucleoside-triphosphate reductase activating protein</fullName>
    </submittedName>
</protein>
<dbReference type="PANTHER" id="PTHR11228">
    <property type="entry name" value="RADICAL SAM DOMAIN PROTEIN"/>
    <property type="match status" value="1"/>
</dbReference>
<keyword evidence="5" id="KW-0411">Iron-sulfur</keyword>
<comment type="caution">
    <text evidence="7">The sequence shown here is derived from an EMBL/GenBank/DDBJ whole genome shotgun (WGS) entry which is preliminary data.</text>
</comment>
<dbReference type="GO" id="GO:0051536">
    <property type="term" value="F:iron-sulfur cluster binding"/>
    <property type="evidence" value="ECO:0007669"/>
    <property type="project" value="UniProtKB-KW"/>
</dbReference>
<dbReference type="InterPro" id="IPR058240">
    <property type="entry name" value="rSAM_sf"/>
</dbReference>
<keyword evidence="8" id="KW-1185">Reference proteome</keyword>
<feature type="domain" description="Radical SAM core" evidence="6">
    <location>
        <begin position="22"/>
        <end position="245"/>
    </location>
</feature>
<evidence type="ECO:0000256" key="4">
    <source>
        <dbReference type="ARBA" id="ARBA00023004"/>
    </source>
</evidence>
<dbReference type="GO" id="GO:0046872">
    <property type="term" value="F:metal ion binding"/>
    <property type="evidence" value="ECO:0007669"/>
    <property type="project" value="UniProtKB-KW"/>
</dbReference>
<dbReference type="RefSeq" id="WP_075368160.1">
    <property type="nucleotide sequence ID" value="NZ_MSDQ01000006.1"/>
</dbReference>
<gene>
    <name evidence="7" type="ORF">BTW10_03355</name>
</gene>
<reference evidence="7 8" key="1">
    <citation type="submission" date="2016-12" db="EMBL/GenBank/DDBJ databases">
        <title>Draft genome sequences of strains Salinicola socius SMB35, Salinicola sp. MH3R3-1 and Chromohalobacter sp. SMB17 from the Verkhnekamsk potash mining region of Russia.</title>
        <authorList>
            <person name="Mavrodi D.V."/>
            <person name="Olsson B.E."/>
            <person name="Korsakova E.S."/>
            <person name="Pyankova A."/>
            <person name="Mavrodi O.V."/>
            <person name="Plotnikova E.G."/>
        </authorList>
    </citation>
    <scope>NUCLEOTIDE SEQUENCE [LARGE SCALE GENOMIC DNA]</scope>
    <source>
        <strain evidence="7 8">SMB17</strain>
    </source>
</reference>
<dbReference type="PANTHER" id="PTHR11228:SF27">
    <property type="entry name" value="GLYCYL-RADICAL ENZYME ACTIVATING ENZYME MJ1227-RELATED"/>
    <property type="match status" value="1"/>
</dbReference>
<sequence>MSINVSSASLPIVGLVPLTTQEFPKRRACAIFLRDGSPRCGYCHNVRMTPHQRNKPYEWRDVCALLDRRHGLLDGVVIGGGEPTLHHELPTALHDIKSRDFDTGLHTTGLYPKRLSKALPWLDWVRLDIRGWSMKAGHTREKQGIWHRNMQSLALLLDSRIELECRTSLHWRTFSLRDLERLAMSLADCGVRHYVLQKCLNPNQARPPAGAPSDHALDLLVSRLASYFGSVAIERPPSPLLRTEN</sequence>
<name>A0A1Q8TFQ4_9GAMM</name>